<name>A0ABW8U7U1_9GAMM</name>
<organism evidence="1 2">
    <name type="scientific">Moraxella oculi</name>
    <dbReference type="NCBI Taxonomy" id="2940516"/>
    <lineage>
        <taxon>Bacteria</taxon>
        <taxon>Pseudomonadati</taxon>
        <taxon>Pseudomonadota</taxon>
        <taxon>Gammaproteobacteria</taxon>
        <taxon>Moraxellales</taxon>
        <taxon>Moraxellaceae</taxon>
        <taxon>Moraxella</taxon>
    </lineage>
</organism>
<keyword evidence="2" id="KW-1185">Reference proteome</keyword>
<gene>
    <name evidence="1" type="ORF">ACJHVH_08630</name>
</gene>
<dbReference type="RefSeq" id="WP_407069543.1">
    <property type="nucleotide sequence ID" value="NZ_JBJJXE010000018.1"/>
</dbReference>
<proteinExistence type="predicted"/>
<evidence type="ECO:0000313" key="2">
    <source>
        <dbReference type="Proteomes" id="UP001624684"/>
    </source>
</evidence>
<comment type="caution">
    <text evidence="1">The sequence shown here is derived from an EMBL/GenBank/DDBJ whole genome shotgun (WGS) entry which is preliminary data.</text>
</comment>
<protein>
    <recommendedName>
        <fullName evidence="3">Toxin CdiA</fullName>
    </recommendedName>
</protein>
<dbReference type="EMBL" id="JBJJXE010000018">
    <property type="protein sequence ID" value="MFL1733044.1"/>
    <property type="molecule type" value="Genomic_DNA"/>
</dbReference>
<dbReference type="Proteomes" id="UP001624684">
    <property type="component" value="Unassembled WGS sequence"/>
</dbReference>
<accession>A0ABW8U7U1</accession>
<reference evidence="1 2" key="1">
    <citation type="submission" date="2024-11" db="EMBL/GenBank/DDBJ databases">
        <title>First Report of Moraxella oculi in Brazil in an Infectious Bovine Keratoconjunctivitis Outbreak.</title>
        <authorList>
            <person name="Carvalho C.V."/>
            <person name="Domingues R."/>
            <person name="Coutinho C."/>
            <person name="Honorio N.T.B.S."/>
            <person name="Faza D.R.L.R."/>
            <person name="Carvalho W.A."/>
            <person name="Machado A.B.F."/>
            <person name="Martins M.F."/>
            <person name="Gaspar E.B."/>
        </authorList>
    </citation>
    <scope>NUCLEOTIDE SEQUENCE [LARGE SCALE GENOMIC DNA]</scope>
    <source>
        <strain evidence="1 2">2117LE</strain>
    </source>
</reference>
<evidence type="ECO:0000313" key="1">
    <source>
        <dbReference type="EMBL" id="MFL1733044.1"/>
    </source>
</evidence>
<evidence type="ECO:0008006" key="3">
    <source>
        <dbReference type="Google" id="ProtNLM"/>
    </source>
</evidence>
<sequence>MNITTEFGKEAPKQIGDYAQDKELELLAQGNIEEAKKWSEGGIYRVALHTAMGLLATGTIEGTLSTGAIAGVAPKLNDIQAKLTEKLIEQGLDTSTAKSISQSALSLALAGIGTSTGLDTSSTAYAVNTDVNNGQLHKNKGEDWIIEELYKRQDGNKKWSREQIANALRAANFRKGDFYENADSHNVVPSNRPDLGYDTLVGVQWNNNGAGISLNIPKVDPDLVRYIQSHAGKGDFASYQYTWNNNRIVGNQQTSSVPRATGVQAPTYPQSALERYNNTTKASNINISGARTTNSYTKEEVAYLDSVAKRMTEGTTFTVGVGGEVVSGVGFNQSGGMLEILQGKCVPLPVVVFSLVLDWVVLLT</sequence>